<evidence type="ECO:0000313" key="2">
    <source>
        <dbReference type="EMBL" id="EAU01457.1"/>
    </source>
</evidence>
<organism evidence="2 3">
    <name type="scientific">Campylobacter curvus (strain 525.92)</name>
    <dbReference type="NCBI Taxonomy" id="360105"/>
    <lineage>
        <taxon>Bacteria</taxon>
        <taxon>Pseudomonadati</taxon>
        <taxon>Campylobacterota</taxon>
        <taxon>Epsilonproteobacteria</taxon>
        <taxon>Campylobacterales</taxon>
        <taxon>Campylobacteraceae</taxon>
        <taxon>Campylobacter</taxon>
    </lineage>
</organism>
<dbReference type="InterPro" id="IPR036249">
    <property type="entry name" value="Thioredoxin-like_sf"/>
</dbReference>
<evidence type="ECO:0000313" key="3">
    <source>
        <dbReference type="Proteomes" id="UP000006380"/>
    </source>
</evidence>
<evidence type="ECO:0000259" key="1">
    <source>
        <dbReference type="Pfam" id="PF08534"/>
    </source>
</evidence>
<accession>A7H0J0</accession>
<dbReference type="HOGENOM" id="CLU_1802528_0_0_7"/>
<dbReference type="InterPro" id="IPR013740">
    <property type="entry name" value="Redoxin"/>
</dbReference>
<feature type="domain" description="Redoxin" evidence="1">
    <location>
        <begin position="10"/>
        <end position="156"/>
    </location>
</feature>
<dbReference type="SUPFAM" id="SSF52833">
    <property type="entry name" value="Thioredoxin-like"/>
    <property type="match status" value="1"/>
</dbReference>
<dbReference type="KEGG" id="ccv:CCV52592_0580"/>
<name>A7H0J0_CAMC5</name>
<keyword evidence="3" id="KW-1185">Reference proteome</keyword>
<proteinExistence type="predicted"/>
<dbReference type="OrthoDB" id="5354738at2"/>
<dbReference type="Gene3D" id="3.40.30.10">
    <property type="entry name" value="Glutaredoxin"/>
    <property type="match status" value="1"/>
</dbReference>
<gene>
    <name evidence="2" type="ORF">CCV52592_0580</name>
</gene>
<protein>
    <submittedName>
        <fullName evidence="2">Peroxiredoxin domain-containing protein</fullName>
    </submittedName>
</protein>
<dbReference type="EMBL" id="CP000767">
    <property type="protein sequence ID" value="EAU01457.1"/>
    <property type="molecule type" value="Genomic_DNA"/>
</dbReference>
<dbReference type="STRING" id="360105.CCV52592_0580"/>
<dbReference type="Pfam" id="PF08534">
    <property type="entry name" value="Redoxin"/>
    <property type="match status" value="1"/>
</dbReference>
<reference evidence="2" key="1">
    <citation type="submission" date="2016-07" db="EMBL/GenBank/DDBJ databases">
        <title>Comparative genomics of the Campylobacter concisus group.</title>
        <authorList>
            <person name="Miller W.G."/>
            <person name="Yee E."/>
            <person name="Chapman M.H."/>
            <person name="Huynh S."/>
            <person name="Bono J.L."/>
            <person name="On S.L.W."/>
            <person name="StLeger J."/>
            <person name="Foster G."/>
            <person name="Parker C.T."/>
        </authorList>
    </citation>
    <scope>NUCLEOTIDE SEQUENCE</scope>
    <source>
        <strain evidence="2">525.92</strain>
    </source>
</reference>
<sequence length="165" mass="18518">MIKIPTSIHLKGLKGEDFDFSAFARTHDCVVFLYPKMGESGKFLSEQLKNTEGMTGCTVQAGEYKRLMSEFNELGFMVVAIGTQDLAEQIKFKEDTGAQFMFLNDADFALERALELPVFSSGDGKKFYFRQTLIIKGGKIVRADLVLKPQDDAKNALELIKNRAF</sequence>
<dbReference type="AlphaFoldDB" id="A7H0J0"/>
<dbReference type="RefSeq" id="WP_009650898.1">
    <property type="nucleotide sequence ID" value="NC_009715.2"/>
</dbReference>
<dbReference type="GO" id="GO:0016491">
    <property type="term" value="F:oxidoreductase activity"/>
    <property type="evidence" value="ECO:0007669"/>
    <property type="project" value="InterPro"/>
</dbReference>
<dbReference type="Proteomes" id="UP000006380">
    <property type="component" value="Chromosome"/>
</dbReference>